<accession>Q1GWB9</accession>
<keyword evidence="4" id="KW-0997">Cell inner membrane</keyword>
<gene>
    <name evidence="13" type="ordered locus">Sala_0330</name>
</gene>
<dbReference type="Proteomes" id="UP000006578">
    <property type="component" value="Chromosome"/>
</dbReference>
<feature type="region of interest" description="Disordered" evidence="11">
    <location>
        <begin position="1"/>
        <end position="21"/>
    </location>
</feature>
<dbReference type="InterPro" id="IPR003400">
    <property type="entry name" value="ExbD"/>
</dbReference>
<evidence type="ECO:0000256" key="4">
    <source>
        <dbReference type="ARBA" id="ARBA00022519"/>
    </source>
</evidence>
<keyword evidence="14" id="KW-1185">Reference proteome</keyword>
<keyword evidence="6 10" id="KW-0812">Transmembrane</keyword>
<reference evidence="13 14" key="1">
    <citation type="journal article" date="2009" name="Proc. Natl. Acad. Sci. U.S.A.">
        <title>The genomic basis of trophic strategy in marine bacteria.</title>
        <authorList>
            <person name="Lauro F.M."/>
            <person name="McDougald D."/>
            <person name="Thomas T."/>
            <person name="Williams T.J."/>
            <person name="Egan S."/>
            <person name="Rice S."/>
            <person name="DeMaere M.Z."/>
            <person name="Ting L."/>
            <person name="Ertan H."/>
            <person name="Johnson J."/>
            <person name="Ferriera S."/>
            <person name="Lapidus A."/>
            <person name="Anderson I."/>
            <person name="Kyrpides N."/>
            <person name="Munk A.C."/>
            <person name="Detter C."/>
            <person name="Han C.S."/>
            <person name="Brown M.V."/>
            <person name="Robb F.T."/>
            <person name="Kjelleberg S."/>
            <person name="Cavicchioli R."/>
        </authorList>
    </citation>
    <scope>NUCLEOTIDE SEQUENCE [LARGE SCALE GENOMIC DNA]</scope>
    <source>
        <strain evidence="14">DSM 13593 / LMG 18877 / RB2256</strain>
    </source>
</reference>
<dbReference type="EMBL" id="CP000356">
    <property type="protein sequence ID" value="ABF52053.1"/>
    <property type="molecule type" value="Genomic_DNA"/>
</dbReference>
<keyword evidence="3" id="KW-1003">Cell membrane</keyword>
<feature type="compositionally biased region" description="Low complexity" evidence="11">
    <location>
        <begin position="150"/>
        <end position="167"/>
    </location>
</feature>
<name>Q1GWB9_SPHAL</name>
<dbReference type="eggNOG" id="COG0848">
    <property type="taxonomic scope" value="Bacteria"/>
</dbReference>
<evidence type="ECO:0000256" key="8">
    <source>
        <dbReference type="ARBA" id="ARBA00023136"/>
    </source>
</evidence>
<evidence type="ECO:0000256" key="5">
    <source>
        <dbReference type="ARBA" id="ARBA00022618"/>
    </source>
</evidence>
<dbReference type="Pfam" id="PF02472">
    <property type="entry name" value="ExbD"/>
    <property type="match status" value="1"/>
</dbReference>
<evidence type="ECO:0000256" key="3">
    <source>
        <dbReference type="ARBA" id="ARBA00022475"/>
    </source>
</evidence>
<dbReference type="GO" id="GO:0015031">
    <property type="term" value="P:protein transport"/>
    <property type="evidence" value="ECO:0007669"/>
    <property type="project" value="UniProtKB-KW"/>
</dbReference>
<dbReference type="AlphaFoldDB" id="Q1GWB9"/>
<dbReference type="KEGG" id="sal:Sala_0330"/>
<evidence type="ECO:0000256" key="9">
    <source>
        <dbReference type="ARBA" id="ARBA00023306"/>
    </source>
</evidence>
<feature type="compositionally biased region" description="Gly residues" evidence="11">
    <location>
        <begin position="1"/>
        <end position="12"/>
    </location>
</feature>
<dbReference type="HOGENOM" id="CLU_085305_1_3_5"/>
<keyword evidence="10" id="KW-0653">Protein transport</keyword>
<keyword evidence="8 12" id="KW-0472">Membrane</keyword>
<dbReference type="GO" id="GO:0051301">
    <property type="term" value="P:cell division"/>
    <property type="evidence" value="ECO:0007669"/>
    <property type="project" value="UniProtKB-KW"/>
</dbReference>
<evidence type="ECO:0000256" key="10">
    <source>
        <dbReference type="RuleBase" id="RU003879"/>
    </source>
</evidence>
<dbReference type="NCBIfam" id="TIGR02801">
    <property type="entry name" value="tolR"/>
    <property type="match status" value="1"/>
</dbReference>
<dbReference type="GO" id="GO:0022857">
    <property type="term" value="F:transmembrane transporter activity"/>
    <property type="evidence" value="ECO:0007669"/>
    <property type="project" value="InterPro"/>
</dbReference>
<comment type="similarity">
    <text evidence="2 10">Belongs to the ExbD/TolR family.</text>
</comment>
<evidence type="ECO:0000313" key="14">
    <source>
        <dbReference type="Proteomes" id="UP000006578"/>
    </source>
</evidence>
<evidence type="ECO:0000256" key="12">
    <source>
        <dbReference type="SAM" id="Phobius"/>
    </source>
</evidence>
<evidence type="ECO:0000256" key="6">
    <source>
        <dbReference type="ARBA" id="ARBA00022692"/>
    </source>
</evidence>
<keyword evidence="9" id="KW-0131">Cell cycle</keyword>
<dbReference type="InterPro" id="IPR014168">
    <property type="entry name" value="Tol-Pal_TolR"/>
</dbReference>
<dbReference type="STRING" id="317655.Sala_0330"/>
<dbReference type="OrthoDB" id="9798629at2"/>
<protein>
    <submittedName>
        <fullName evidence="13">Biopolymer transport protein ExbD/TolR</fullName>
    </submittedName>
</protein>
<dbReference type="Gene3D" id="3.30.420.270">
    <property type="match status" value="1"/>
</dbReference>
<evidence type="ECO:0000256" key="1">
    <source>
        <dbReference type="ARBA" id="ARBA00004162"/>
    </source>
</evidence>
<dbReference type="RefSeq" id="WP_011540644.1">
    <property type="nucleotide sequence ID" value="NC_008048.1"/>
</dbReference>
<organism evidence="13 14">
    <name type="scientific">Sphingopyxis alaskensis (strain DSM 13593 / LMG 18877 / RB2256)</name>
    <name type="common">Sphingomonas alaskensis</name>
    <dbReference type="NCBI Taxonomy" id="317655"/>
    <lineage>
        <taxon>Bacteria</taxon>
        <taxon>Pseudomonadati</taxon>
        <taxon>Pseudomonadota</taxon>
        <taxon>Alphaproteobacteria</taxon>
        <taxon>Sphingomonadales</taxon>
        <taxon>Sphingomonadaceae</taxon>
        <taxon>Sphingopyxis</taxon>
    </lineage>
</organism>
<keyword evidence="7 12" id="KW-1133">Transmembrane helix</keyword>
<dbReference type="PANTHER" id="PTHR30558">
    <property type="entry name" value="EXBD MEMBRANE COMPONENT OF PMF-DRIVEN MACROMOLECULE IMPORT SYSTEM"/>
    <property type="match status" value="1"/>
</dbReference>
<evidence type="ECO:0000256" key="2">
    <source>
        <dbReference type="ARBA" id="ARBA00005811"/>
    </source>
</evidence>
<keyword evidence="10" id="KW-0813">Transport</keyword>
<dbReference type="GO" id="GO:0005886">
    <property type="term" value="C:plasma membrane"/>
    <property type="evidence" value="ECO:0007669"/>
    <property type="project" value="UniProtKB-SubCell"/>
</dbReference>
<sequence length="173" mass="18425">MAMTGPSGGGGGRRGRGHRRAPMSEINVTPLVDVMLVLLIIFMITAPLLASAVPIDLPESRAKPVETEEEEPVQLSINADDTLYIGDEIVPEAELPARLDAIARERRGEDRPRQIMLRADKGLDYGRVMRVMGELNRAGLTRIALVTTGAEASADTPPPTADAAVTDGSDSGQ</sequence>
<dbReference type="PANTHER" id="PTHR30558:SF7">
    <property type="entry name" value="TOL-PAL SYSTEM PROTEIN TOLR"/>
    <property type="match status" value="1"/>
</dbReference>
<proteinExistence type="inferred from homology"/>
<evidence type="ECO:0000256" key="11">
    <source>
        <dbReference type="SAM" id="MobiDB-lite"/>
    </source>
</evidence>
<evidence type="ECO:0000256" key="7">
    <source>
        <dbReference type="ARBA" id="ARBA00022989"/>
    </source>
</evidence>
<feature type="region of interest" description="Disordered" evidence="11">
    <location>
        <begin position="149"/>
        <end position="173"/>
    </location>
</feature>
<evidence type="ECO:0000313" key="13">
    <source>
        <dbReference type="EMBL" id="ABF52053.1"/>
    </source>
</evidence>
<comment type="subcellular location">
    <subcellularLocation>
        <location evidence="1">Cell membrane</location>
        <topology evidence="1">Single-pass membrane protein</topology>
    </subcellularLocation>
    <subcellularLocation>
        <location evidence="10">Cell membrane</location>
        <topology evidence="10">Single-pass type II membrane protein</topology>
    </subcellularLocation>
</comment>
<keyword evidence="5" id="KW-0132">Cell division</keyword>
<feature type="transmembrane region" description="Helical" evidence="12">
    <location>
        <begin position="34"/>
        <end position="53"/>
    </location>
</feature>